<evidence type="ECO:0000313" key="3">
    <source>
        <dbReference type="Proteomes" id="UP001139308"/>
    </source>
</evidence>
<protein>
    <submittedName>
        <fullName evidence="2">Type VI secretion system-associated protein TagF</fullName>
    </submittedName>
</protein>
<dbReference type="PIRSF" id="PIRSF029287">
    <property type="entry name" value="UCP029287"/>
    <property type="match status" value="1"/>
</dbReference>
<comment type="caution">
    <text evidence="2">The sequence shown here is derived from an EMBL/GenBank/DDBJ whole genome shotgun (WGS) entry which is preliminary data.</text>
</comment>
<dbReference type="Gene3D" id="3.40.1730.10">
    <property type="entry name" value="pa0076 domain"/>
    <property type="match status" value="1"/>
</dbReference>
<gene>
    <name evidence="2" type="primary">tagF</name>
    <name evidence="2" type="ORF">L5014_25975</name>
</gene>
<dbReference type="InterPro" id="IPR038225">
    <property type="entry name" value="TagF_sf"/>
</dbReference>
<dbReference type="InterPro" id="IPR017748">
    <property type="entry name" value="TagF"/>
</dbReference>
<evidence type="ECO:0000313" key="2">
    <source>
        <dbReference type="EMBL" id="MCG5076756.1"/>
    </source>
</evidence>
<feature type="region of interest" description="Disordered" evidence="1">
    <location>
        <begin position="181"/>
        <end position="204"/>
    </location>
</feature>
<dbReference type="Proteomes" id="UP001139308">
    <property type="component" value="Unassembled WGS sequence"/>
</dbReference>
<evidence type="ECO:0000256" key="1">
    <source>
        <dbReference type="SAM" id="MobiDB-lite"/>
    </source>
</evidence>
<sequence length="261" mass="27143">MSGEMIMNGACLGAELALPAWYGKLPGAGDFVGRRMQGALARTWEQWLSQGMATGRANLDAHAPLWSFAIPAGSGDGWVQLGCVAPSHDRVGRRYPLVVVQPFAPTGYARESGHGVQGARAGSALAGADARIRLMVAIVRDAIRGALGPEDFDRALARGLRDDADSGADALRVDALSASGAEASDAEASGGDQSSVDASDVEASATAGGWPNLWEYFDPNGMTSFWWTDADDGAPRTDVHTGGLDAALFQRLFGEPGGGRP</sequence>
<name>A0A9X1RR82_9BURK</name>
<keyword evidence="3" id="KW-1185">Reference proteome</keyword>
<proteinExistence type="predicted"/>
<dbReference type="EMBL" id="JAKLJA010000027">
    <property type="protein sequence ID" value="MCG5076756.1"/>
    <property type="molecule type" value="Genomic_DNA"/>
</dbReference>
<organism evidence="2 3">
    <name type="scientific">Paraburkholderia tagetis</name>
    <dbReference type="NCBI Taxonomy" id="2913261"/>
    <lineage>
        <taxon>Bacteria</taxon>
        <taxon>Pseudomonadati</taxon>
        <taxon>Pseudomonadota</taxon>
        <taxon>Betaproteobacteria</taxon>
        <taxon>Burkholderiales</taxon>
        <taxon>Burkholderiaceae</taxon>
        <taxon>Paraburkholderia</taxon>
    </lineage>
</organism>
<dbReference type="Pfam" id="PF09867">
    <property type="entry name" value="TagF_N"/>
    <property type="match status" value="1"/>
</dbReference>
<reference evidence="2" key="1">
    <citation type="submission" date="2022-01" db="EMBL/GenBank/DDBJ databases">
        <title>Genome sequence and assembly of Parabukholderia sp. RG36.</title>
        <authorList>
            <person name="Chhetri G."/>
        </authorList>
    </citation>
    <scope>NUCLEOTIDE SEQUENCE</scope>
    <source>
        <strain evidence="2">RG36</strain>
    </source>
</reference>
<accession>A0A9X1RR82</accession>
<dbReference type="NCBIfam" id="TIGR03373">
    <property type="entry name" value="VI_minor_4"/>
    <property type="match status" value="1"/>
</dbReference>
<dbReference type="AlphaFoldDB" id="A0A9X1RR82"/>